<evidence type="ECO:0000256" key="4">
    <source>
        <dbReference type="ARBA" id="ARBA00022519"/>
    </source>
</evidence>
<dbReference type="EMBL" id="RAQQ01000015">
    <property type="protein sequence ID" value="RKF25519.1"/>
    <property type="molecule type" value="Genomic_DNA"/>
</dbReference>
<evidence type="ECO:0000313" key="11">
    <source>
        <dbReference type="Proteomes" id="UP000285744"/>
    </source>
</evidence>
<feature type="transmembrane region" description="Helical" evidence="9">
    <location>
        <begin position="129"/>
        <end position="151"/>
    </location>
</feature>
<evidence type="ECO:0000256" key="5">
    <source>
        <dbReference type="ARBA" id="ARBA00022692"/>
    </source>
</evidence>
<evidence type="ECO:0000256" key="3">
    <source>
        <dbReference type="ARBA" id="ARBA00022475"/>
    </source>
</evidence>
<keyword evidence="5 9" id="KW-0812">Transmembrane</keyword>
<keyword evidence="2" id="KW-0813">Transport</keyword>
<dbReference type="AlphaFoldDB" id="A0A420EXS9"/>
<comment type="caution">
    <text evidence="10">The sequence shown here is derived from an EMBL/GenBank/DDBJ whole genome shotgun (WGS) entry which is preliminary data.</text>
</comment>
<evidence type="ECO:0000256" key="7">
    <source>
        <dbReference type="ARBA" id="ARBA00023136"/>
    </source>
</evidence>
<feature type="transmembrane region" description="Helical" evidence="9">
    <location>
        <begin position="180"/>
        <end position="198"/>
    </location>
</feature>
<proteinExistence type="predicted"/>
<feature type="transmembrane region" description="Helical" evidence="9">
    <location>
        <begin position="52"/>
        <end position="73"/>
    </location>
</feature>
<keyword evidence="6 9" id="KW-1133">Transmembrane helix</keyword>
<dbReference type="PANTHER" id="PTHR32196">
    <property type="entry name" value="ABC TRANSPORTER PERMEASE PROTEIN YPHD-RELATED-RELATED"/>
    <property type="match status" value="1"/>
</dbReference>
<organism evidence="10 11">
    <name type="scientific">Micromonospora globbae</name>
    <dbReference type="NCBI Taxonomy" id="1894969"/>
    <lineage>
        <taxon>Bacteria</taxon>
        <taxon>Bacillati</taxon>
        <taxon>Actinomycetota</taxon>
        <taxon>Actinomycetes</taxon>
        <taxon>Micromonosporales</taxon>
        <taxon>Micromonosporaceae</taxon>
        <taxon>Micromonospora</taxon>
    </lineage>
</organism>
<evidence type="ECO:0000256" key="8">
    <source>
        <dbReference type="ARBA" id="ARBA00039381"/>
    </source>
</evidence>
<dbReference type="Proteomes" id="UP000285744">
    <property type="component" value="Unassembled WGS sequence"/>
</dbReference>
<reference evidence="10 11" key="1">
    <citation type="journal article" date="2018" name="Int. J. Syst. Evol. Microbiol.">
        <title>Micromonospora globbae sp. nov., an endophytic actinomycete isolated from roots of Globba winitii C. H. Wright.</title>
        <authorList>
            <person name="Kuncharoen N."/>
            <person name="Pittayakhajonwut P."/>
            <person name="Tanasupawat S."/>
        </authorList>
    </citation>
    <scope>NUCLEOTIDE SEQUENCE [LARGE SCALE GENOMIC DNA]</scope>
    <source>
        <strain evidence="10 11">WPS1-2</strain>
    </source>
</reference>
<dbReference type="InterPro" id="IPR001851">
    <property type="entry name" value="ABC_transp_permease"/>
</dbReference>
<dbReference type="PANTHER" id="PTHR32196:SF71">
    <property type="entry name" value="AUTOINDUCER 2 IMPORT SYSTEM PERMEASE PROTEIN LSRD"/>
    <property type="match status" value="1"/>
</dbReference>
<dbReference type="GO" id="GO:0022857">
    <property type="term" value="F:transmembrane transporter activity"/>
    <property type="evidence" value="ECO:0007669"/>
    <property type="project" value="InterPro"/>
</dbReference>
<feature type="transmembrane region" description="Helical" evidence="9">
    <location>
        <begin position="255"/>
        <end position="274"/>
    </location>
</feature>
<dbReference type="OrthoDB" id="6844941at2"/>
<sequence length="347" mass="35059">MTREAGVAARREGAACWRPRLAEGTAPVLVVLLLLLVGLAVTGPAYDEPSGYLALLKRAAPLMILAIGQYFVIVSGGFDLSVGALVTAGVVIAARLIDGDESATTGVVLLVLGFGLLVGLVNGLVTTKLLVPSFIVTLGMMLVLDGAVFLWTDGAPRGALSAGFRTFGRGSVDVPLLGEVPWSVLILLAILVAAALFMRGGTGRALVAVGDNEAAVRLSGGQVDRLRLLAFVLSGLLAAVAAILLGGFAGVSAQVGNGLEFRAITAVVLGGVLLGGGRGSVVAAAAGALSLEALFTLLNLLGVSGALESAVQGVIIIAAVAYAALGGGLRQRLRWRPKRNSTQPAPS</sequence>
<feature type="transmembrane region" description="Helical" evidence="9">
    <location>
        <begin position="103"/>
        <end position="122"/>
    </location>
</feature>
<evidence type="ECO:0000256" key="1">
    <source>
        <dbReference type="ARBA" id="ARBA00004651"/>
    </source>
</evidence>
<protein>
    <recommendedName>
        <fullName evidence="8">Autoinducer 2 import system permease protein LsrD</fullName>
    </recommendedName>
</protein>
<feature type="transmembrane region" description="Helical" evidence="9">
    <location>
        <begin position="80"/>
        <end position="97"/>
    </location>
</feature>
<feature type="transmembrane region" description="Helical" evidence="9">
    <location>
        <begin position="281"/>
        <end position="303"/>
    </location>
</feature>
<evidence type="ECO:0000256" key="6">
    <source>
        <dbReference type="ARBA" id="ARBA00022989"/>
    </source>
</evidence>
<keyword evidence="3" id="KW-1003">Cell membrane</keyword>
<accession>A0A420EXS9</accession>
<feature type="transmembrane region" description="Helical" evidence="9">
    <location>
        <begin position="228"/>
        <end position="249"/>
    </location>
</feature>
<gene>
    <name evidence="10" type="ORF">D7I43_20905</name>
</gene>
<dbReference type="Pfam" id="PF02653">
    <property type="entry name" value="BPD_transp_2"/>
    <property type="match status" value="1"/>
</dbReference>
<dbReference type="RefSeq" id="WP_120330227.1">
    <property type="nucleotide sequence ID" value="NZ_RAQQ01000015.1"/>
</dbReference>
<evidence type="ECO:0000256" key="2">
    <source>
        <dbReference type="ARBA" id="ARBA00022448"/>
    </source>
</evidence>
<dbReference type="GO" id="GO:0005886">
    <property type="term" value="C:plasma membrane"/>
    <property type="evidence" value="ECO:0007669"/>
    <property type="project" value="UniProtKB-SubCell"/>
</dbReference>
<feature type="transmembrane region" description="Helical" evidence="9">
    <location>
        <begin position="21"/>
        <end position="46"/>
    </location>
</feature>
<keyword evidence="7 9" id="KW-0472">Membrane</keyword>
<evidence type="ECO:0000313" key="10">
    <source>
        <dbReference type="EMBL" id="RKF25519.1"/>
    </source>
</evidence>
<feature type="transmembrane region" description="Helical" evidence="9">
    <location>
        <begin position="309"/>
        <end position="329"/>
    </location>
</feature>
<comment type="subcellular location">
    <subcellularLocation>
        <location evidence="1">Cell membrane</location>
        <topology evidence="1">Multi-pass membrane protein</topology>
    </subcellularLocation>
</comment>
<keyword evidence="4" id="KW-0997">Cell inner membrane</keyword>
<evidence type="ECO:0000256" key="9">
    <source>
        <dbReference type="SAM" id="Phobius"/>
    </source>
</evidence>
<name>A0A420EXS9_9ACTN</name>